<dbReference type="InterPro" id="IPR019199">
    <property type="entry name" value="Virulence_VapD/CRISPR_Cas2"/>
</dbReference>
<accession>A0AAW6TJL2</accession>
<evidence type="ECO:0000256" key="1">
    <source>
        <dbReference type="ARBA" id="ARBA00001946"/>
    </source>
</evidence>
<organism evidence="9">
    <name type="scientific">Faucicola osloensis</name>
    <name type="common">Moraxella osloensis</name>
    <dbReference type="NCBI Taxonomy" id="34062"/>
    <lineage>
        <taxon>Bacteria</taxon>
        <taxon>Pseudomonadati</taxon>
        <taxon>Pseudomonadota</taxon>
        <taxon>Gammaproteobacteria</taxon>
        <taxon>Moraxellales</taxon>
        <taxon>Moraxellaceae</taxon>
        <taxon>Faucicola</taxon>
    </lineage>
</organism>
<evidence type="ECO:0000256" key="7">
    <source>
        <dbReference type="ARBA" id="ARBA00022842"/>
    </source>
</evidence>
<evidence type="ECO:0000256" key="5">
    <source>
        <dbReference type="ARBA" id="ARBA00022759"/>
    </source>
</evidence>
<name>A0AAW6TJL2_FAUOS</name>
<dbReference type="GO" id="GO:0016787">
    <property type="term" value="F:hydrolase activity"/>
    <property type="evidence" value="ECO:0007669"/>
    <property type="project" value="UniProtKB-KW"/>
</dbReference>
<dbReference type="InterPro" id="IPR021127">
    <property type="entry name" value="CRISPR_associated_Cas2"/>
</dbReference>
<comment type="similarity">
    <text evidence="2">Belongs to the CRISPR-associated endoribonuclease Cas2 protein family.</text>
</comment>
<dbReference type="GO" id="GO:0004521">
    <property type="term" value="F:RNA endonuclease activity"/>
    <property type="evidence" value="ECO:0007669"/>
    <property type="project" value="InterPro"/>
</dbReference>
<keyword evidence="5 9" id="KW-0255">Endonuclease</keyword>
<gene>
    <name evidence="9" type="primary">cas2</name>
    <name evidence="9" type="ORF">E6P75_10150</name>
</gene>
<keyword evidence="4" id="KW-0479">Metal-binding</keyword>
<keyword evidence="8" id="KW-0051">Antiviral defense</keyword>
<dbReference type="EMBL" id="SSCJ01000010">
    <property type="protein sequence ID" value="MDI4510567.1"/>
    <property type="molecule type" value="Genomic_DNA"/>
</dbReference>
<dbReference type="AlphaFoldDB" id="A0AAW6TJL2"/>
<reference evidence="9" key="1">
    <citation type="submission" date="2019-04" db="EMBL/GenBank/DDBJ databases">
        <title>Moraxella osloensis CCUG 73412, isolated from corneal scrapings as causative agent of keratitis.</title>
        <authorList>
            <person name="Connolly G."/>
            <person name="Jaen-Luchoro D."/>
            <person name="Pinyeiro-Iglesias B."/>
            <person name="Curry A."/>
            <person name="Knowles S."/>
            <person name="Moore E.R.B."/>
        </authorList>
    </citation>
    <scope>NUCLEOTIDE SEQUENCE</scope>
    <source>
        <strain evidence="9">CCUG 73412</strain>
    </source>
</reference>
<keyword evidence="6" id="KW-0378">Hydrolase</keyword>
<dbReference type="GO" id="GO:0051607">
    <property type="term" value="P:defense response to virus"/>
    <property type="evidence" value="ECO:0007669"/>
    <property type="project" value="UniProtKB-KW"/>
</dbReference>
<evidence type="ECO:0000256" key="2">
    <source>
        <dbReference type="ARBA" id="ARBA00009959"/>
    </source>
</evidence>
<evidence type="ECO:0000256" key="6">
    <source>
        <dbReference type="ARBA" id="ARBA00022801"/>
    </source>
</evidence>
<protein>
    <submittedName>
        <fullName evidence="9">CRISPR-associated endonuclease Cas2</fullName>
    </submittedName>
</protein>
<evidence type="ECO:0000256" key="4">
    <source>
        <dbReference type="ARBA" id="ARBA00022723"/>
    </source>
</evidence>
<comment type="cofactor">
    <cofactor evidence="1">
        <name>Mg(2+)</name>
        <dbReference type="ChEBI" id="CHEBI:18420"/>
    </cofactor>
</comment>
<dbReference type="NCBIfam" id="TIGR01573">
    <property type="entry name" value="cas2"/>
    <property type="match status" value="1"/>
</dbReference>
<evidence type="ECO:0000313" key="9">
    <source>
        <dbReference type="EMBL" id="MDI4510567.1"/>
    </source>
</evidence>
<keyword evidence="3" id="KW-0540">Nuclease</keyword>
<keyword evidence="7" id="KW-0460">Magnesium</keyword>
<evidence type="ECO:0000256" key="3">
    <source>
        <dbReference type="ARBA" id="ARBA00022722"/>
    </source>
</evidence>
<comment type="caution">
    <text evidence="9">The sequence shown here is derived from an EMBL/GenBank/DDBJ whole genome shotgun (WGS) entry which is preliminary data.</text>
</comment>
<proteinExistence type="inferred from homology"/>
<evidence type="ECO:0000256" key="8">
    <source>
        <dbReference type="ARBA" id="ARBA00023118"/>
    </source>
</evidence>
<dbReference type="Gene3D" id="3.30.70.240">
    <property type="match status" value="1"/>
</dbReference>
<dbReference type="SUPFAM" id="SSF143430">
    <property type="entry name" value="TTP0101/SSO1404-like"/>
    <property type="match status" value="1"/>
</dbReference>
<dbReference type="GO" id="GO:0043571">
    <property type="term" value="P:maintenance of CRISPR repeat elements"/>
    <property type="evidence" value="ECO:0007669"/>
    <property type="project" value="InterPro"/>
</dbReference>
<dbReference type="Pfam" id="PF09827">
    <property type="entry name" value="CRISPR_Cas2"/>
    <property type="match status" value="1"/>
</dbReference>
<sequence>MGFFMQRKFYLACYDIAEPKRQALFRHRVKRHSFSGQYSAYECSLTKQERQQLIEFMLQHAVLGEDGCAVVKVQSVYWQNLPKSPIDHASASNLFYIG</sequence>
<dbReference type="GO" id="GO:0046872">
    <property type="term" value="F:metal ion binding"/>
    <property type="evidence" value="ECO:0007669"/>
    <property type="project" value="UniProtKB-KW"/>
</dbReference>